<dbReference type="OrthoDB" id="10020990at2759"/>
<evidence type="ECO:0000256" key="8">
    <source>
        <dbReference type="SAM" id="MobiDB-lite"/>
    </source>
</evidence>
<dbReference type="Pfam" id="PF05485">
    <property type="entry name" value="THAP"/>
    <property type="match status" value="1"/>
</dbReference>
<feature type="domain" description="THAP-type" evidence="9">
    <location>
        <begin position="12"/>
        <end position="92"/>
    </location>
</feature>
<organism evidence="10 11">
    <name type="scientific">Perca fluviatilis</name>
    <name type="common">European perch</name>
    <dbReference type="NCBI Taxonomy" id="8168"/>
    <lineage>
        <taxon>Eukaryota</taxon>
        <taxon>Metazoa</taxon>
        <taxon>Chordata</taxon>
        <taxon>Craniata</taxon>
        <taxon>Vertebrata</taxon>
        <taxon>Euteleostomi</taxon>
        <taxon>Actinopterygii</taxon>
        <taxon>Neopterygii</taxon>
        <taxon>Teleostei</taxon>
        <taxon>Neoteleostei</taxon>
        <taxon>Acanthomorphata</taxon>
        <taxon>Eupercaria</taxon>
        <taxon>Perciformes</taxon>
        <taxon>Percoidei</taxon>
        <taxon>Percidae</taxon>
        <taxon>Percinae</taxon>
        <taxon>Perca</taxon>
    </lineage>
</organism>
<dbReference type="Pfam" id="PF13613">
    <property type="entry name" value="HTH_Tnp_4"/>
    <property type="match status" value="1"/>
</dbReference>
<name>A0A6A5F663_PERFL</name>
<dbReference type="Gene3D" id="6.20.210.20">
    <property type="entry name" value="THAP domain"/>
    <property type="match status" value="1"/>
</dbReference>
<keyword evidence="2" id="KW-0479">Metal-binding</keyword>
<evidence type="ECO:0000256" key="6">
    <source>
        <dbReference type="PROSITE-ProRule" id="PRU00309"/>
    </source>
</evidence>
<accession>A0A6A5F663</accession>
<dbReference type="Pfam" id="PF13359">
    <property type="entry name" value="DDE_Tnp_4"/>
    <property type="match status" value="1"/>
</dbReference>
<gene>
    <name evidence="10" type="ORF">PFLUV_G00139800</name>
</gene>
<evidence type="ECO:0000313" key="11">
    <source>
        <dbReference type="Proteomes" id="UP000465112"/>
    </source>
</evidence>
<dbReference type="GO" id="GO:0008270">
    <property type="term" value="F:zinc ion binding"/>
    <property type="evidence" value="ECO:0007669"/>
    <property type="project" value="UniProtKB-KW"/>
</dbReference>
<keyword evidence="4" id="KW-0862">Zinc</keyword>
<keyword evidence="11" id="KW-1185">Reference proteome</keyword>
<dbReference type="PROSITE" id="PS50950">
    <property type="entry name" value="ZF_THAP"/>
    <property type="match status" value="1"/>
</dbReference>
<feature type="region of interest" description="Disordered" evidence="8">
    <location>
        <begin position="215"/>
        <end position="236"/>
    </location>
</feature>
<dbReference type="GO" id="GO:0003677">
    <property type="term" value="F:DNA binding"/>
    <property type="evidence" value="ECO:0007669"/>
    <property type="project" value="UniProtKB-UniRule"/>
</dbReference>
<dbReference type="InterPro" id="IPR027805">
    <property type="entry name" value="Transposase_HTH_dom"/>
</dbReference>
<keyword evidence="3 6" id="KW-0863">Zinc-finger</keyword>
<evidence type="ECO:0000313" key="10">
    <source>
        <dbReference type="EMBL" id="KAF1384194.1"/>
    </source>
</evidence>
<dbReference type="SUPFAM" id="SSF57716">
    <property type="entry name" value="Glucocorticoid receptor-like (DNA-binding domain)"/>
    <property type="match status" value="1"/>
</dbReference>
<feature type="coiled-coil region" evidence="7">
    <location>
        <begin position="143"/>
        <end position="170"/>
    </location>
</feature>
<reference evidence="10 11" key="1">
    <citation type="submission" date="2019-06" db="EMBL/GenBank/DDBJ databases">
        <title>A chromosome-scale genome assembly of the European perch, Perca fluviatilis.</title>
        <authorList>
            <person name="Roques C."/>
            <person name="Zahm M."/>
            <person name="Cabau C."/>
            <person name="Klopp C."/>
            <person name="Bouchez O."/>
            <person name="Donnadieu C."/>
            <person name="Kuhl H."/>
            <person name="Gislard M."/>
            <person name="Guendouz S."/>
            <person name="Journot L."/>
            <person name="Haffray P."/>
            <person name="Bestin A."/>
            <person name="Morvezen R."/>
            <person name="Feron R."/>
            <person name="Wen M."/>
            <person name="Jouanno E."/>
            <person name="Herpin A."/>
            <person name="Schartl M."/>
            <person name="Postlethwait J."/>
            <person name="Schaerlinger B."/>
            <person name="Chardard D."/>
            <person name="Lecocq T."/>
            <person name="Poncet C."/>
            <person name="Jaffrelo L."/>
            <person name="Lampietro C."/>
            <person name="Guiguen Y."/>
        </authorList>
    </citation>
    <scope>NUCLEOTIDE SEQUENCE [LARGE SCALE GENOMIC DNA]</scope>
    <source>
        <tissue evidence="10">Blood</tissue>
    </source>
</reference>
<evidence type="ECO:0000256" key="7">
    <source>
        <dbReference type="SAM" id="Coils"/>
    </source>
</evidence>
<comment type="cofactor">
    <cofactor evidence="1">
        <name>a divalent metal cation</name>
        <dbReference type="ChEBI" id="CHEBI:60240"/>
    </cofactor>
</comment>
<proteinExistence type="predicted"/>
<keyword evidence="7" id="KW-0175">Coiled coil</keyword>
<dbReference type="AlphaFoldDB" id="A0A6A5F663"/>
<dbReference type="PANTHER" id="PTHR23080:SF133">
    <property type="entry name" value="SI:CH211-262I1.5-RELATED"/>
    <property type="match status" value="1"/>
</dbReference>
<dbReference type="SMART" id="SM00980">
    <property type="entry name" value="THAP"/>
    <property type="match status" value="1"/>
</dbReference>
<evidence type="ECO:0000256" key="4">
    <source>
        <dbReference type="ARBA" id="ARBA00022833"/>
    </source>
</evidence>
<dbReference type="Proteomes" id="UP000465112">
    <property type="component" value="Chromosome 11"/>
</dbReference>
<dbReference type="EMBL" id="VHII01000011">
    <property type="protein sequence ID" value="KAF1384194.1"/>
    <property type="molecule type" value="Genomic_DNA"/>
</dbReference>
<evidence type="ECO:0000256" key="1">
    <source>
        <dbReference type="ARBA" id="ARBA00001968"/>
    </source>
</evidence>
<feature type="compositionally biased region" description="Low complexity" evidence="8">
    <location>
        <begin position="218"/>
        <end position="232"/>
    </location>
</feature>
<evidence type="ECO:0000259" key="9">
    <source>
        <dbReference type="PROSITE" id="PS50950"/>
    </source>
</evidence>
<evidence type="ECO:0000256" key="3">
    <source>
        <dbReference type="ARBA" id="ARBA00022771"/>
    </source>
</evidence>
<protein>
    <recommendedName>
        <fullName evidence="9">THAP-type domain-containing protein</fullName>
    </recommendedName>
</protein>
<evidence type="ECO:0000256" key="2">
    <source>
        <dbReference type="ARBA" id="ARBA00022723"/>
    </source>
</evidence>
<dbReference type="SMART" id="SM00692">
    <property type="entry name" value="DM3"/>
    <property type="match status" value="1"/>
</dbReference>
<keyword evidence="5 6" id="KW-0238">DNA-binding</keyword>
<evidence type="ECO:0000256" key="5">
    <source>
        <dbReference type="ARBA" id="ARBA00023125"/>
    </source>
</evidence>
<dbReference type="InterPro" id="IPR038441">
    <property type="entry name" value="THAP_Znf_sf"/>
</dbReference>
<sequence>MSKPVKYQKRDNPNSDFCCVPQCAMSGKFNSTVSFHHFPKEETIRKIWIRNVRRDNLVIKRTTTVCSRHFVSTDVIQGGRRRLKEGAVPVLFAWNNYSLPAVRPSVWERTQRPEDESTEEEEMDVELLLQCHDYDAKPEPSSLDIACEKIEAQQQVIEELQKRLAAVTLKQSFGLERFLASDDDIRFYTRFASYHHLQAFWRQIEPATRRIVRVGTQSSTSSTTAAPDNATDPPRRPSRCLPMIDELFLFLVYLSLGLKEKDLGDRFSIHQSTVSRIIKTWVNFLYTLLGAVGIWMSPETIRATMPSVFSKYSDTQVLIDCTEMRCQMPSSLLLQSEMFSQYKSHTTLKGMIGVSPHGAVTFISSLYSGSISDKELFRQSGIVPLLDKEMAVMVDKGFRIDDLVPCKVYRPPFLSKKSQLSHGEVLVTQDIARLRIHVERTIRRIKENKLFDTIIPLTICGSINQLFAVACLLTNYQNKPLVKAWAK</sequence>
<dbReference type="InterPro" id="IPR027806">
    <property type="entry name" value="HARBI1_dom"/>
</dbReference>
<dbReference type="InterPro" id="IPR006612">
    <property type="entry name" value="THAP_Znf"/>
</dbReference>
<comment type="caution">
    <text evidence="10">The sequence shown here is derived from an EMBL/GenBank/DDBJ whole genome shotgun (WGS) entry which is preliminary data.</text>
</comment>
<dbReference type="PANTHER" id="PTHR23080">
    <property type="entry name" value="THAP DOMAIN PROTEIN"/>
    <property type="match status" value="1"/>
</dbReference>